<feature type="transmembrane region" description="Helical" evidence="2">
    <location>
        <begin position="18"/>
        <end position="39"/>
    </location>
</feature>
<feature type="region of interest" description="Disordered" evidence="1">
    <location>
        <begin position="43"/>
        <end position="63"/>
    </location>
</feature>
<organism evidence="3 4">
    <name type="scientific">Mycolicibacterium rutilum</name>
    <name type="common">Mycobacterium rutilum</name>
    <dbReference type="NCBI Taxonomy" id="370526"/>
    <lineage>
        <taxon>Bacteria</taxon>
        <taxon>Bacillati</taxon>
        <taxon>Actinomycetota</taxon>
        <taxon>Actinomycetes</taxon>
        <taxon>Mycobacteriales</taxon>
        <taxon>Mycobacteriaceae</taxon>
        <taxon>Mycolicibacterium</taxon>
    </lineage>
</organism>
<dbReference type="AlphaFoldDB" id="A0A1H6JHB4"/>
<evidence type="ECO:0000313" key="3">
    <source>
        <dbReference type="EMBL" id="SEH61671.1"/>
    </source>
</evidence>
<dbReference type="EMBL" id="LT629971">
    <property type="protein sequence ID" value="SEH61671.1"/>
    <property type="molecule type" value="Genomic_DNA"/>
</dbReference>
<evidence type="ECO:0000256" key="2">
    <source>
        <dbReference type="SAM" id="Phobius"/>
    </source>
</evidence>
<protein>
    <submittedName>
        <fullName evidence="3">Uncharacterized protein</fullName>
    </submittedName>
</protein>
<keyword evidence="2" id="KW-0812">Transmembrane</keyword>
<sequence length="168" mass="17917">MTDDSPGFWRRLSRRTKIVIIVDLVVLAVVLGAAVIFLGDPWSKSSTSDAASTTSTTTTAPESPLRTTYGLAWIVAACGGAMTLQDLPNSPLPQAQDYAVCLAPGSGASIVIGTYRNRSELDEDVADLKVAHRMATNTDDHGNAWLVVVEGDSVAPLQPLQRYGFQVQ</sequence>
<gene>
    <name evidence="3" type="ORF">SAMN04489835_2065</name>
</gene>
<evidence type="ECO:0000256" key="1">
    <source>
        <dbReference type="SAM" id="MobiDB-lite"/>
    </source>
</evidence>
<reference evidence="4" key="1">
    <citation type="submission" date="2016-10" db="EMBL/GenBank/DDBJ databases">
        <authorList>
            <person name="Varghese N."/>
            <person name="Submissions S."/>
        </authorList>
    </citation>
    <scope>NUCLEOTIDE SEQUENCE [LARGE SCALE GENOMIC DNA]</scope>
    <source>
        <strain evidence="4">DSM 45405</strain>
    </source>
</reference>
<dbReference type="STRING" id="370526.SAMN04489835_2065"/>
<accession>A0A1H6JHB4</accession>
<dbReference type="OrthoDB" id="4737996at2"/>
<proteinExistence type="predicted"/>
<dbReference type="RefSeq" id="WP_083407050.1">
    <property type="nucleotide sequence ID" value="NZ_LT629971.1"/>
</dbReference>
<keyword evidence="4" id="KW-1185">Reference proteome</keyword>
<keyword evidence="2" id="KW-0472">Membrane</keyword>
<dbReference type="Proteomes" id="UP000182915">
    <property type="component" value="Chromosome I"/>
</dbReference>
<keyword evidence="2" id="KW-1133">Transmembrane helix</keyword>
<evidence type="ECO:0000313" key="4">
    <source>
        <dbReference type="Proteomes" id="UP000182915"/>
    </source>
</evidence>
<name>A0A1H6JHB4_MYCRU</name>
<feature type="compositionally biased region" description="Low complexity" evidence="1">
    <location>
        <begin position="45"/>
        <end position="60"/>
    </location>
</feature>